<name>A0A0A5GR35_9BACI</name>
<dbReference type="SUPFAM" id="SSF56059">
    <property type="entry name" value="Glutathione synthetase ATP-binding domain-like"/>
    <property type="match status" value="1"/>
</dbReference>
<dbReference type="PANTHER" id="PTHR43024:SF1">
    <property type="entry name" value="UDP-N-ACETYLMURAMOYL-TRIPEPTIDE--D-ALANYL-D-ALANINE LIGASE"/>
    <property type="match status" value="1"/>
</dbReference>
<dbReference type="GO" id="GO:0005524">
    <property type="term" value="F:ATP binding"/>
    <property type="evidence" value="ECO:0007669"/>
    <property type="project" value="UniProtKB-KW"/>
</dbReference>
<keyword evidence="3" id="KW-0067">ATP-binding</keyword>
<dbReference type="Pfam" id="PF02875">
    <property type="entry name" value="Mur_ligase_C"/>
    <property type="match status" value="1"/>
</dbReference>
<evidence type="ECO:0000259" key="5">
    <source>
        <dbReference type="Pfam" id="PF08245"/>
    </source>
</evidence>
<dbReference type="InterPro" id="IPR004101">
    <property type="entry name" value="Mur_ligase_C"/>
</dbReference>
<dbReference type="InterPro" id="IPR051046">
    <property type="entry name" value="MurCDEF_CellWall_CoF430Synth"/>
</dbReference>
<accession>A0A0A5GR35</accession>
<dbReference type="OrthoDB" id="7869153at2"/>
<dbReference type="Proteomes" id="UP000030528">
    <property type="component" value="Unassembled WGS sequence"/>
</dbReference>
<dbReference type="eggNOG" id="COG0189">
    <property type="taxonomic scope" value="Bacteria"/>
</dbReference>
<evidence type="ECO:0000313" key="6">
    <source>
        <dbReference type="EMBL" id="KGX93713.1"/>
    </source>
</evidence>
<dbReference type="InterPro" id="IPR036615">
    <property type="entry name" value="Mur_ligase_C_dom_sf"/>
</dbReference>
<dbReference type="SUPFAM" id="SSF53244">
    <property type="entry name" value="MurD-like peptide ligases, peptide-binding domain"/>
    <property type="match status" value="1"/>
</dbReference>
<comment type="caution">
    <text evidence="6">The sequence shown here is derived from an EMBL/GenBank/DDBJ whole genome shotgun (WGS) entry which is preliminary data.</text>
</comment>
<protein>
    <submittedName>
        <fullName evidence="6">Mur ligase</fullName>
    </submittedName>
</protein>
<evidence type="ECO:0000256" key="1">
    <source>
        <dbReference type="ARBA" id="ARBA00022598"/>
    </source>
</evidence>
<keyword evidence="2" id="KW-0547">Nucleotide-binding</keyword>
<keyword evidence="7" id="KW-1185">Reference proteome</keyword>
<dbReference type="Gene3D" id="3.40.1190.10">
    <property type="entry name" value="Mur-like, catalytic domain"/>
    <property type="match status" value="1"/>
</dbReference>
<dbReference type="InterPro" id="IPR036565">
    <property type="entry name" value="Mur-like_cat_sf"/>
</dbReference>
<dbReference type="EMBL" id="AVPE01000001">
    <property type="protein sequence ID" value="KGX93713.1"/>
    <property type="molecule type" value="Genomic_DNA"/>
</dbReference>
<dbReference type="Gene3D" id="3.90.190.20">
    <property type="entry name" value="Mur ligase, C-terminal domain"/>
    <property type="match status" value="1"/>
</dbReference>
<evidence type="ECO:0000313" key="7">
    <source>
        <dbReference type="Proteomes" id="UP000030528"/>
    </source>
</evidence>
<evidence type="ECO:0000259" key="4">
    <source>
        <dbReference type="Pfam" id="PF02875"/>
    </source>
</evidence>
<dbReference type="InterPro" id="IPR026838">
    <property type="entry name" value="YheC/D"/>
</dbReference>
<gene>
    <name evidence="6" type="ORF">N781_00455</name>
</gene>
<evidence type="ECO:0000256" key="2">
    <source>
        <dbReference type="ARBA" id="ARBA00022741"/>
    </source>
</evidence>
<sequence>MNPLRLDIPTIAITGSSGKTSTREMLTSILDLKWNVLRNTGNKNLPVHTKRIAESYNSTIDAIVLELGMGKPGAGKKHCSELQPNISVITNIGTAHYGNLGNSLQGTATNKSALIKFMKPDGLLLLNGDDQNSLLLDTSTFKGQIVKVGTKSNADYRASHIRYVPNGMKFNVELDEKREELFLPTYGHHNIENALFAIAIAHLSGFSATEIRTGLENYKVPIKRLNTYQLKHHSLLIDDTVNANPHSMHAALDVQQELAKGHKRIAVFGSMLELGDYSLESHLEVGESVMHKGVDVLLTYGRAAKSIVEGSIRAGFPPEHALHFKDREDLHRELRKRMEANTVVLVKGSSAMNMHKTVQFIKDRYIHTISIHPTVDTNTLQISSATLEHLNLEQQQVILHFGQLEKTLEVVINDELKLGEIFIPQTLSKVVTIPQLPYDYYWSGNHLHLGPVIGMIVYQRYIDDPSQQLLRFANYKALNGLIYFFFPDSLNKDKRTISGYYFNPETNSFEWSTFPFPNSIFNRIPLRLSRYKYLQEQLGDTLFNYPYGNTDKLEFWNMMHKQPRIKHHLPLTKKYTSVDSVLKALKKCNAVYLKPASMSGGNGIFHVKHLEEGYLWTDIEGNRTKITSKEQFERILRKELVKKKTYIIQKEIATFNKEGYKIDFRLYIQKDYTMKWRFSGIETKVGHKESVIANSKKRHAIIPGEEALQRYYGLTREEAVKKIDEITSTCIGMIKLMERKGHKLGDACFDLVADHDCHFFVLEPQINYAAEIKQFRDKGEREVLPAILPTPLEYAKALAGF</sequence>
<dbReference type="AlphaFoldDB" id="A0A0A5GR35"/>
<feature type="domain" description="Mur ligase C-terminal" evidence="4">
    <location>
        <begin position="224"/>
        <end position="349"/>
    </location>
</feature>
<feature type="domain" description="Mur ligase central" evidence="5">
    <location>
        <begin position="13"/>
        <end position="201"/>
    </location>
</feature>
<dbReference type="Pfam" id="PF14398">
    <property type="entry name" value="ATPgrasp_YheCD"/>
    <property type="match status" value="1"/>
</dbReference>
<dbReference type="SUPFAM" id="SSF53623">
    <property type="entry name" value="MurD-like peptide ligases, catalytic domain"/>
    <property type="match status" value="1"/>
</dbReference>
<proteinExistence type="predicted"/>
<dbReference type="PANTHER" id="PTHR43024">
    <property type="entry name" value="UDP-N-ACETYLMURAMOYL-TRIPEPTIDE--D-ALANYL-D-ALANINE LIGASE"/>
    <property type="match status" value="1"/>
</dbReference>
<dbReference type="GO" id="GO:0016881">
    <property type="term" value="F:acid-amino acid ligase activity"/>
    <property type="evidence" value="ECO:0007669"/>
    <property type="project" value="InterPro"/>
</dbReference>
<dbReference type="STRING" id="1385510.GCA_000425205_00387"/>
<keyword evidence="1 6" id="KW-0436">Ligase</keyword>
<dbReference type="Pfam" id="PF08245">
    <property type="entry name" value="Mur_ligase_M"/>
    <property type="match status" value="1"/>
</dbReference>
<dbReference type="RefSeq" id="WP_051239579.1">
    <property type="nucleotide sequence ID" value="NZ_AULI01000001.1"/>
</dbReference>
<reference evidence="6 7" key="1">
    <citation type="submission" date="2013-08" db="EMBL/GenBank/DDBJ databases">
        <authorList>
            <person name="Huang J."/>
            <person name="Wang G."/>
        </authorList>
    </citation>
    <scope>NUCLEOTIDE SEQUENCE [LARGE SCALE GENOMIC DNA]</scope>
    <source>
        <strain evidence="6 7">JSM 076056</strain>
    </source>
</reference>
<dbReference type="eggNOG" id="COG0770">
    <property type="taxonomic scope" value="Bacteria"/>
</dbReference>
<dbReference type="InterPro" id="IPR013221">
    <property type="entry name" value="Mur_ligase_cen"/>
</dbReference>
<organism evidence="6 7">
    <name type="scientific">Pontibacillus halophilus JSM 076056 = DSM 19796</name>
    <dbReference type="NCBI Taxonomy" id="1385510"/>
    <lineage>
        <taxon>Bacteria</taxon>
        <taxon>Bacillati</taxon>
        <taxon>Bacillota</taxon>
        <taxon>Bacilli</taxon>
        <taxon>Bacillales</taxon>
        <taxon>Bacillaceae</taxon>
        <taxon>Pontibacillus</taxon>
    </lineage>
</organism>
<evidence type="ECO:0000256" key="3">
    <source>
        <dbReference type="ARBA" id="ARBA00022840"/>
    </source>
</evidence>